<accession>A0AA88DKX6</accession>
<evidence type="ECO:0000313" key="2">
    <source>
        <dbReference type="EMBL" id="GMN57181.1"/>
    </source>
</evidence>
<dbReference type="AlphaFoldDB" id="A0AA88DKX6"/>
<dbReference type="Proteomes" id="UP001187192">
    <property type="component" value="Unassembled WGS sequence"/>
</dbReference>
<evidence type="ECO:0000256" key="1">
    <source>
        <dbReference type="SAM" id="MobiDB-lite"/>
    </source>
</evidence>
<feature type="compositionally biased region" description="Acidic residues" evidence="1">
    <location>
        <begin position="117"/>
        <end position="146"/>
    </location>
</feature>
<name>A0AA88DKX6_FICCA</name>
<protein>
    <submittedName>
        <fullName evidence="2">Uncharacterized protein</fullName>
    </submittedName>
</protein>
<keyword evidence="3" id="KW-1185">Reference proteome</keyword>
<gene>
    <name evidence="2" type="ORF">TIFTF001_026272</name>
</gene>
<evidence type="ECO:0000313" key="3">
    <source>
        <dbReference type="Proteomes" id="UP001187192"/>
    </source>
</evidence>
<sequence>MNCCRVMIGTTNQEHRIPGKYKPHLHYAITYYAMRSYAKSCYVKVKFMIPRTVRALQTLTLSGGCALLVKVRCLQLYLVDYGDDAASEGRCGIPLRKFFQDASNHVEAPALHQTEAVGDDDAPIDPEEEDPTEVFTEEEDDETDSL</sequence>
<feature type="region of interest" description="Disordered" evidence="1">
    <location>
        <begin position="109"/>
        <end position="146"/>
    </location>
</feature>
<dbReference type="EMBL" id="BTGU01000068">
    <property type="protein sequence ID" value="GMN57181.1"/>
    <property type="molecule type" value="Genomic_DNA"/>
</dbReference>
<organism evidence="2 3">
    <name type="scientific">Ficus carica</name>
    <name type="common">Common fig</name>
    <dbReference type="NCBI Taxonomy" id="3494"/>
    <lineage>
        <taxon>Eukaryota</taxon>
        <taxon>Viridiplantae</taxon>
        <taxon>Streptophyta</taxon>
        <taxon>Embryophyta</taxon>
        <taxon>Tracheophyta</taxon>
        <taxon>Spermatophyta</taxon>
        <taxon>Magnoliopsida</taxon>
        <taxon>eudicotyledons</taxon>
        <taxon>Gunneridae</taxon>
        <taxon>Pentapetalae</taxon>
        <taxon>rosids</taxon>
        <taxon>fabids</taxon>
        <taxon>Rosales</taxon>
        <taxon>Moraceae</taxon>
        <taxon>Ficeae</taxon>
        <taxon>Ficus</taxon>
    </lineage>
</organism>
<proteinExistence type="predicted"/>
<comment type="caution">
    <text evidence="2">The sequence shown here is derived from an EMBL/GenBank/DDBJ whole genome shotgun (WGS) entry which is preliminary data.</text>
</comment>
<reference evidence="2" key="1">
    <citation type="submission" date="2023-07" db="EMBL/GenBank/DDBJ databases">
        <title>draft genome sequence of fig (Ficus carica).</title>
        <authorList>
            <person name="Takahashi T."/>
            <person name="Nishimura K."/>
        </authorList>
    </citation>
    <scope>NUCLEOTIDE SEQUENCE</scope>
</reference>